<gene>
    <name evidence="1" type="ORF">SAMN05444409_1556</name>
</gene>
<sequence>MISPTDPKPSDFFQFVERHVHLDEKAGSALHSKTREQAYKKGEIFYQKREDLQ</sequence>
<dbReference type="RefSeq" id="WP_175565882.1">
    <property type="nucleotide sequence ID" value="NZ_FSRK01000001.1"/>
</dbReference>
<dbReference type="STRING" id="1416779.SAMN05444409_1556"/>
<name>A0A1N6FYP9_9FLAO</name>
<reference evidence="2" key="1">
    <citation type="submission" date="2016-11" db="EMBL/GenBank/DDBJ databases">
        <authorList>
            <person name="Varghese N."/>
            <person name="Submissions S."/>
        </authorList>
    </citation>
    <scope>NUCLEOTIDE SEQUENCE [LARGE SCALE GENOMIC DNA]</scope>
    <source>
        <strain evidence="2">DSM 27623</strain>
    </source>
</reference>
<dbReference type="EMBL" id="FSRK01000001">
    <property type="protein sequence ID" value="SIO00466.1"/>
    <property type="molecule type" value="Genomic_DNA"/>
</dbReference>
<protein>
    <submittedName>
        <fullName evidence="1">Uncharacterized protein</fullName>
    </submittedName>
</protein>
<proteinExistence type="predicted"/>
<accession>A0A1N6FYP9</accession>
<evidence type="ECO:0000313" key="2">
    <source>
        <dbReference type="Proteomes" id="UP000185207"/>
    </source>
</evidence>
<dbReference type="AlphaFoldDB" id="A0A1N6FYP9"/>
<dbReference type="Proteomes" id="UP000185207">
    <property type="component" value="Unassembled WGS sequence"/>
</dbReference>
<evidence type="ECO:0000313" key="1">
    <source>
        <dbReference type="EMBL" id="SIO00466.1"/>
    </source>
</evidence>
<keyword evidence="2" id="KW-1185">Reference proteome</keyword>
<organism evidence="1 2">
    <name type="scientific">Epilithonimonas zeae</name>
    <dbReference type="NCBI Taxonomy" id="1416779"/>
    <lineage>
        <taxon>Bacteria</taxon>
        <taxon>Pseudomonadati</taxon>
        <taxon>Bacteroidota</taxon>
        <taxon>Flavobacteriia</taxon>
        <taxon>Flavobacteriales</taxon>
        <taxon>Weeksellaceae</taxon>
        <taxon>Chryseobacterium group</taxon>
        <taxon>Epilithonimonas</taxon>
    </lineage>
</organism>